<accession>A0A6A6ZTY8</accession>
<keyword evidence="1" id="KW-1133">Transmembrane helix</keyword>
<feature type="transmembrane region" description="Helical" evidence="1">
    <location>
        <begin position="366"/>
        <end position="387"/>
    </location>
</feature>
<gene>
    <name evidence="2" type="ORF">CC86DRAFT_297584</name>
</gene>
<keyword evidence="1" id="KW-0472">Membrane</keyword>
<feature type="transmembrane region" description="Helical" evidence="1">
    <location>
        <begin position="529"/>
        <end position="550"/>
    </location>
</feature>
<feature type="transmembrane region" description="Helical" evidence="1">
    <location>
        <begin position="47"/>
        <end position="68"/>
    </location>
</feature>
<sequence>MALLRDKAQSNADKLQNSRTERTSCAAFLYVCHRQAHEDIRTRWRVAGVRCLVVLWLAGLCLSLAILVQLSITSGIGKLGYERLVACQPNGVFDLYPENYRYWSRSGFFEITLGFGKLSFTEAKVIDVIWDIGCGRGGQAIVAFISWHVFAKYVTTSMEIATITFSTYRTVFLQNDSLIFGLSRLLRDFTRRQGLQSKLAMAFMIATMIWILIFPSFASAMTGYSGNVKSYVQDDDKYILFDNFRRIMYVVRDGWRIRQMGNYIVPYESFSDVTSYGFNGLANASSSFLGIILSPPVLNISAYYLAHDDLGAGWLDPSQQQPFRNTSWSMWVHGNATYNMKYITEHGACQPAEVRYNSTYRWGFSFVQLTIMTILCTLWTIGICILWTHTHFIMKRRGHSDVAGEYEAIIELAHAMGSQIGRAESVEVLSLTEAGLRRRIRGQLDGGRIGYEYKCTAEEEMGANGDACLSRWIRKEIWWLVFIFLSTSVMFLIPLLMNGVLAWVPAGLLITLLLTLCIGTTGRSRGVMFFWLFMFLCILPLIVSLLVKFFKIRPLRD</sequence>
<proteinExistence type="predicted"/>
<feature type="transmembrane region" description="Helical" evidence="1">
    <location>
        <begin position="199"/>
        <end position="218"/>
    </location>
</feature>
<reference evidence="2" key="1">
    <citation type="journal article" date="2020" name="Stud. Mycol.">
        <title>101 Dothideomycetes genomes: a test case for predicting lifestyles and emergence of pathogens.</title>
        <authorList>
            <person name="Haridas S."/>
            <person name="Albert R."/>
            <person name="Binder M."/>
            <person name="Bloem J."/>
            <person name="Labutti K."/>
            <person name="Salamov A."/>
            <person name="Andreopoulos B."/>
            <person name="Baker S."/>
            <person name="Barry K."/>
            <person name="Bills G."/>
            <person name="Bluhm B."/>
            <person name="Cannon C."/>
            <person name="Castanera R."/>
            <person name="Culley D."/>
            <person name="Daum C."/>
            <person name="Ezra D."/>
            <person name="Gonzalez J."/>
            <person name="Henrissat B."/>
            <person name="Kuo A."/>
            <person name="Liang C."/>
            <person name="Lipzen A."/>
            <person name="Lutzoni F."/>
            <person name="Magnuson J."/>
            <person name="Mondo S."/>
            <person name="Nolan M."/>
            <person name="Ohm R."/>
            <person name="Pangilinan J."/>
            <person name="Park H.-J."/>
            <person name="Ramirez L."/>
            <person name="Alfaro M."/>
            <person name="Sun H."/>
            <person name="Tritt A."/>
            <person name="Yoshinaga Y."/>
            <person name="Zwiers L.-H."/>
            <person name="Turgeon B."/>
            <person name="Goodwin S."/>
            <person name="Spatafora J."/>
            <person name="Crous P."/>
            <person name="Grigoriev I."/>
        </authorList>
    </citation>
    <scope>NUCLEOTIDE SEQUENCE</scope>
    <source>
        <strain evidence="2">CBS 113818</strain>
    </source>
</reference>
<evidence type="ECO:0000313" key="2">
    <source>
        <dbReference type="EMBL" id="KAF2823797.1"/>
    </source>
</evidence>
<dbReference type="EMBL" id="MU006231">
    <property type="protein sequence ID" value="KAF2823797.1"/>
    <property type="molecule type" value="Genomic_DNA"/>
</dbReference>
<organism evidence="2 3">
    <name type="scientific">Ophiobolus disseminans</name>
    <dbReference type="NCBI Taxonomy" id="1469910"/>
    <lineage>
        <taxon>Eukaryota</taxon>
        <taxon>Fungi</taxon>
        <taxon>Dikarya</taxon>
        <taxon>Ascomycota</taxon>
        <taxon>Pezizomycotina</taxon>
        <taxon>Dothideomycetes</taxon>
        <taxon>Pleosporomycetidae</taxon>
        <taxon>Pleosporales</taxon>
        <taxon>Pleosporineae</taxon>
        <taxon>Phaeosphaeriaceae</taxon>
        <taxon>Ophiobolus</taxon>
    </lineage>
</organism>
<dbReference type="Proteomes" id="UP000799424">
    <property type="component" value="Unassembled WGS sequence"/>
</dbReference>
<feature type="transmembrane region" description="Helical" evidence="1">
    <location>
        <begin position="477"/>
        <end position="497"/>
    </location>
</feature>
<evidence type="ECO:0000313" key="3">
    <source>
        <dbReference type="Proteomes" id="UP000799424"/>
    </source>
</evidence>
<feature type="transmembrane region" description="Helical" evidence="1">
    <location>
        <begin position="503"/>
        <end position="522"/>
    </location>
</feature>
<name>A0A6A6ZTY8_9PLEO</name>
<evidence type="ECO:0000256" key="1">
    <source>
        <dbReference type="SAM" id="Phobius"/>
    </source>
</evidence>
<dbReference type="AlphaFoldDB" id="A0A6A6ZTY8"/>
<keyword evidence="3" id="KW-1185">Reference proteome</keyword>
<keyword evidence="1" id="KW-0812">Transmembrane</keyword>
<dbReference type="OrthoDB" id="3903561at2759"/>
<protein>
    <submittedName>
        <fullName evidence="2">Uncharacterized protein</fullName>
    </submittedName>
</protein>